<dbReference type="SUPFAM" id="SSF103473">
    <property type="entry name" value="MFS general substrate transporter"/>
    <property type="match status" value="1"/>
</dbReference>
<evidence type="ECO:0000256" key="1">
    <source>
        <dbReference type="ARBA" id="ARBA00004141"/>
    </source>
</evidence>
<dbReference type="PANTHER" id="PTHR11662:SF279">
    <property type="entry name" value="VOLTAGE-GATED PURINE NUCLEOTIDE UNIPORTER SLC17A9"/>
    <property type="match status" value="1"/>
</dbReference>
<protein>
    <submittedName>
        <fullName evidence="8">MFS domain-containing protein</fullName>
    </submittedName>
</protein>
<dbReference type="InterPro" id="IPR036259">
    <property type="entry name" value="MFS_trans_sf"/>
</dbReference>
<dbReference type="AlphaFoldDB" id="A0A1I7YRH1"/>
<reference evidence="8" key="1">
    <citation type="submission" date="2016-11" db="UniProtKB">
        <authorList>
            <consortium name="WormBaseParasite"/>
        </authorList>
    </citation>
    <scope>IDENTIFICATION</scope>
</reference>
<sequence>MLTRLRRTTSDADDIFMSKKLWTRSETRIWQFNFFMGTCVLYASRVALPMCATVIAQEYGWNKTDSGTVLSCFFYGYAITQIFAGTIADKYGGEKVLRISTLWWIIFTFFIPQLFDFAYWSGSPLTVLLFVRIMYGIGQGFHVPSMASIVSRHLTAADKGRVFGVSLAGSHFGNVVAGSIGSLLIDWFGWRSLFQFVGIISFIWWIVFIRLVRETSYRRGGEKAKDSSTDLLIDEEASPKKANSVKVLPAPAQNSVPWCALFSHTAFWAASVAQYCGANAYFTMFSWLPSYFHDNFPDAKGIVFNVVPNAAIVVTSIAAPFISSKLLSSGKSMTFTRRFMEGVSLVAIALCLVLVSFTTDYYMALLYFSLAMTARGLHHGGVSVNPHDFAPNHTGSVFGIFNAFSAITGFIGVYAAGVILAYTANNWSYVFMFAAVQCAFGAVVYSLLGTGKQII</sequence>
<evidence type="ECO:0000313" key="7">
    <source>
        <dbReference type="Proteomes" id="UP000095287"/>
    </source>
</evidence>
<feature type="transmembrane region" description="Helical" evidence="5">
    <location>
        <begin position="162"/>
        <end position="187"/>
    </location>
</feature>
<evidence type="ECO:0000256" key="4">
    <source>
        <dbReference type="ARBA" id="ARBA00023136"/>
    </source>
</evidence>
<dbReference type="PANTHER" id="PTHR11662">
    <property type="entry name" value="SOLUTE CARRIER FAMILY 17"/>
    <property type="match status" value="1"/>
</dbReference>
<feature type="transmembrane region" description="Helical" evidence="5">
    <location>
        <begin position="193"/>
        <end position="212"/>
    </location>
</feature>
<feature type="transmembrane region" description="Helical" evidence="5">
    <location>
        <begin position="343"/>
        <end position="368"/>
    </location>
</feature>
<name>A0A1I7YRH1_9BILA</name>
<dbReference type="GO" id="GO:0015291">
    <property type="term" value="F:secondary active transmembrane transporter activity"/>
    <property type="evidence" value="ECO:0007669"/>
    <property type="project" value="UniProtKB-ARBA"/>
</dbReference>
<keyword evidence="3 5" id="KW-1133">Transmembrane helix</keyword>
<feature type="transmembrane region" description="Helical" evidence="5">
    <location>
        <begin position="127"/>
        <end position="150"/>
    </location>
</feature>
<keyword evidence="4 5" id="KW-0472">Membrane</keyword>
<evidence type="ECO:0000256" key="3">
    <source>
        <dbReference type="ARBA" id="ARBA00022989"/>
    </source>
</evidence>
<evidence type="ECO:0000313" key="8">
    <source>
        <dbReference type="WBParaSite" id="L893_g18986.t1"/>
    </source>
</evidence>
<feature type="transmembrane region" description="Helical" evidence="5">
    <location>
        <begin position="258"/>
        <end position="282"/>
    </location>
</feature>
<accession>A0A1I7YRH1</accession>
<dbReference type="PROSITE" id="PS50850">
    <property type="entry name" value="MFS"/>
    <property type="match status" value="1"/>
</dbReference>
<evidence type="ECO:0000256" key="2">
    <source>
        <dbReference type="ARBA" id="ARBA00022692"/>
    </source>
</evidence>
<dbReference type="Pfam" id="PF07690">
    <property type="entry name" value="MFS_1"/>
    <property type="match status" value="1"/>
</dbReference>
<organism evidence="7 8">
    <name type="scientific">Steinernema glaseri</name>
    <dbReference type="NCBI Taxonomy" id="37863"/>
    <lineage>
        <taxon>Eukaryota</taxon>
        <taxon>Metazoa</taxon>
        <taxon>Ecdysozoa</taxon>
        <taxon>Nematoda</taxon>
        <taxon>Chromadorea</taxon>
        <taxon>Rhabditida</taxon>
        <taxon>Tylenchina</taxon>
        <taxon>Panagrolaimomorpha</taxon>
        <taxon>Strongyloidoidea</taxon>
        <taxon>Steinernematidae</taxon>
        <taxon>Steinernema</taxon>
    </lineage>
</organism>
<feature type="transmembrane region" description="Helical" evidence="5">
    <location>
        <begin position="34"/>
        <end position="56"/>
    </location>
</feature>
<dbReference type="CDD" id="cd17380">
    <property type="entry name" value="MFS_SLC17A9_like"/>
    <property type="match status" value="1"/>
</dbReference>
<dbReference type="InterPro" id="IPR044777">
    <property type="entry name" value="SLC17A9-like"/>
</dbReference>
<dbReference type="Proteomes" id="UP000095287">
    <property type="component" value="Unplaced"/>
</dbReference>
<proteinExistence type="predicted"/>
<feature type="transmembrane region" description="Helical" evidence="5">
    <location>
        <begin position="397"/>
        <end position="422"/>
    </location>
</feature>
<evidence type="ECO:0000259" key="6">
    <source>
        <dbReference type="PROSITE" id="PS50850"/>
    </source>
</evidence>
<comment type="subcellular location">
    <subcellularLocation>
        <location evidence="1">Membrane</location>
        <topology evidence="1">Multi-pass membrane protein</topology>
    </subcellularLocation>
</comment>
<dbReference type="InterPro" id="IPR020846">
    <property type="entry name" value="MFS_dom"/>
</dbReference>
<feature type="domain" description="Major facilitator superfamily (MFS) profile" evidence="6">
    <location>
        <begin position="30"/>
        <end position="453"/>
    </location>
</feature>
<dbReference type="GO" id="GO:0016020">
    <property type="term" value="C:membrane"/>
    <property type="evidence" value="ECO:0007669"/>
    <property type="project" value="UniProtKB-SubCell"/>
</dbReference>
<keyword evidence="2 5" id="KW-0812">Transmembrane</keyword>
<dbReference type="FunFam" id="1.20.1250.20:FF:000059">
    <property type="entry name" value="Solute carrier family 17 member 9"/>
    <property type="match status" value="1"/>
</dbReference>
<dbReference type="GO" id="GO:0015867">
    <property type="term" value="P:ATP transport"/>
    <property type="evidence" value="ECO:0007669"/>
    <property type="project" value="TreeGrafter"/>
</dbReference>
<feature type="transmembrane region" description="Helical" evidence="5">
    <location>
        <begin position="68"/>
        <end position="89"/>
    </location>
</feature>
<dbReference type="Gene3D" id="1.20.1250.20">
    <property type="entry name" value="MFS general substrate transporter like domains"/>
    <property type="match status" value="1"/>
</dbReference>
<keyword evidence="7" id="KW-1185">Reference proteome</keyword>
<dbReference type="WBParaSite" id="L893_g18986.t1">
    <property type="protein sequence ID" value="L893_g18986.t1"/>
    <property type="gene ID" value="L893_g18986"/>
</dbReference>
<evidence type="ECO:0000256" key="5">
    <source>
        <dbReference type="SAM" id="Phobius"/>
    </source>
</evidence>
<dbReference type="InterPro" id="IPR050382">
    <property type="entry name" value="MFS_Na/Anion_cotransporter"/>
</dbReference>
<feature type="transmembrane region" description="Helical" evidence="5">
    <location>
        <begin position="429"/>
        <end position="448"/>
    </location>
</feature>
<dbReference type="InterPro" id="IPR011701">
    <property type="entry name" value="MFS"/>
</dbReference>
<feature type="transmembrane region" description="Helical" evidence="5">
    <location>
        <begin position="101"/>
        <end position="121"/>
    </location>
</feature>
<feature type="transmembrane region" description="Helical" evidence="5">
    <location>
        <begin position="302"/>
        <end position="322"/>
    </location>
</feature>